<dbReference type="InterPro" id="IPR003598">
    <property type="entry name" value="Ig_sub2"/>
</dbReference>
<accession>A0A482WI82</accession>
<reference evidence="10 11" key="1">
    <citation type="journal article" date="2017" name="Gigascience">
        <title>Genome sequence of the small brown planthopper, Laodelphax striatellus.</title>
        <authorList>
            <person name="Zhu J."/>
            <person name="Jiang F."/>
            <person name="Wang X."/>
            <person name="Yang P."/>
            <person name="Bao Y."/>
            <person name="Zhao W."/>
            <person name="Wang W."/>
            <person name="Lu H."/>
            <person name="Wang Q."/>
            <person name="Cui N."/>
            <person name="Li J."/>
            <person name="Chen X."/>
            <person name="Luo L."/>
            <person name="Yu J."/>
            <person name="Kang L."/>
            <person name="Cui F."/>
        </authorList>
    </citation>
    <scope>NUCLEOTIDE SEQUENCE [LARGE SCALE GENOMIC DNA]</scope>
    <source>
        <strain evidence="10">Lst14</strain>
    </source>
</reference>
<dbReference type="InterPro" id="IPR013106">
    <property type="entry name" value="Ig_V-set"/>
</dbReference>
<feature type="domain" description="Ig-like" evidence="8">
    <location>
        <begin position="1"/>
        <end position="121"/>
    </location>
</feature>
<dbReference type="SUPFAM" id="SSF49265">
    <property type="entry name" value="Fibronectin type III"/>
    <property type="match status" value="1"/>
</dbReference>
<dbReference type="Pfam" id="PF00047">
    <property type="entry name" value="ig"/>
    <property type="match status" value="1"/>
</dbReference>
<keyword evidence="11" id="KW-1185">Reference proteome</keyword>
<dbReference type="InterPro" id="IPR036179">
    <property type="entry name" value="Ig-like_dom_sf"/>
</dbReference>
<feature type="domain" description="Ig-like" evidence="8">
    <location>
        <begin position="126"/>
        <end position="225"/>
    </location>
</feature>
<comment type="caution">
    <text evidence="10">The sequence shown here is derived from an EMBL/GenBank/DDBJ whole genome shotgun (WGS) entry which is preliminary data.</text>
</comment>
<evidence type="ECO:0000256" key="2">
    <source>
        <dbReference type="ARBA" id="ARBA00022692"/>
    </source>
</evidence>
<dbReference type="Pfam" id="PF13927">
    <property type="entry name" value="Ig_3"/>
    <property type="match status" value="2"/>
</dbReference>
<dbReference type="SMART" id="SM00409">
    <property type="entry name" value="IG"/>
    <property type="match status" value="5"/>
</dbReference>
<feature type="domain" description="Fibronectin type-III" evidence="9">
    <location>
        <begin position="528"/>
        <end position="618"/>
    </location>
</feature>
<evidence type="ECO:0000259" key="8">
    <source>
        <dbReference type="PROSITE" id="PS50835"/>
    </source>
</evidence>
<organism evidence="10 11">
    <name type="scientific">Laodelphax striatellus</name>
    <name type="common">Small brown planthopper</name>
    <name type="synonym">Delphax striatella</name>
    <dbReference type="NCBI Taxonomy" id="195883"/>
    <lineage>
        <taxon>Eukaryota</taxon>
        <taxon>Metazoa</taxon>
        <taxon>Ecdysozoa</taxon>
        <taxon>Arthropoda</taxon>
        <taxon>Hexapoda</taxon>
        <taxon>Insecta</taxon>
        <taxon>Pterygota</taxon>
        <taxon>Neoptera</taxon>
        <taxon>Paraneoptera</taxon>
        <taxon>Hemiptera</taxon>
        <taxon>Auchenorrhyncha</taxon>
        <taxon>Fulgoroidea</taxon>
        <taxon>Delphacidae</taxon>
        <taxon>Criomorphinae</taxon>
        <taxon>Laodelphax</taxon>
    </lineage>
</organism>
<evidence type="ECO:0000256" key="4">
    <source>
        <dbReference type="ARBA" id="ARBA00023136"/>
    </source>
</evidence>
<dbReference type="InterPro" id="IPR003961">
    <property type="entry name" value="FN3_dom"/>
</dbReference>
<dbReference type="InterPro" id="IPR013151">
    <property type="entry name" value="Immunoglobulin_dom"/>
</dbReference>
<dbReference type="STRING" id="195883.A0A482WI82"/>
<dbReference type="PANTHER" id="PTHR23278:SF30">
    <property type="entry name" value="SIDESTEP VIII, ISOFORM B"/>
    <property type="match status" value="1"/>
</dbReference>
<dbReference type="SUPFAM" id="SSF48726">
    <property type="entry name" value="Immunoglobulin"/>
    <property type="match status" value="5"/>
</dbReference>
<dbReference type="InterPro" id="IPR013783">
    <property type="entry name" value="Ig-like_fold"/>
</dbReference>
<dbReference type="Pfam" id="PF07686">
    <property type="entry name" value="V-set"/>
    <property type="match status" value="1"/>
</dbReference>
<dbReference type="GO" id="GO:0016020">
    <property type="term" value="C:membrane"/>
    <property type="evidence" value="ECO:0007669"/>
    <property type="project" value="UniProtKB-SubCell"/>
</dbReference>
<dbReference type="InterPro" id="IPR013162">
    <property type="entry name" value="CD80_C2-set"/>
</dbReference>
<dbReference type="FunCoup" id="A0A482WI82">
    <property type="interactions" value="32"/>
</dbReference>
<dbReference type="CDD" id="cd00063">
    <property type="entry name" value="FN3"/>
    <property type="match status" value="1"/>
</dbReference>
<dbReference type="Gene3D" id="2.60.40.10">
    <property type="entry name" value="Immunoglobulins"/>
    <property type="match status" value="6"/>
</dbReference>
<feature type="transmembrane region" description="Helical" evidence="7">
    <location>
        <begin position="637"/>
        <end position="659"/>
    </location>
</feature>
<dbReference type="InterPro" id="IPR036116">
    <property type="entry name" value="FN3_sf"/>
</dbReference>
<dbReference type="PANTHER" id="PTHR23278">
    <property type="entry name" value="SIDESTEP PROTEIN"/>
    <property type="match status" value="1"/>
</dbReference>
<keyword evidence="3 7" id="KW-1133">Transmembrane helix</keyword>
<evidence type="ECO:0000259" key="9">
    <source>
        <dbReference type="PROSITE" id="PS50853"/>
    </source>
</evidence>
<evidence type="ECO:0000256" key="1">
    <source>
        <dbReference type="ARBA" id="ARBA00004167"/>
    </source>
</evidence>
<feature type="compositionally biased region" description="Basic and acidic residues" evidence="6">
    <location>
        <begin position="678"/>
        <end position="693"/>
    </location>
</feature>
<gene>
    <name evidence="10" type="ORF">LSTR_LSTR008685</name>
</gene>
<dbReference type="OrthoDB" id="8825892at2759"/>
<evidence type="ECO:0000313" key="11">
    <source>
        <dbReference type="Proteomes" id="UP000291343"/>
    </source>
</evidence>
<evidence type="ECO:0000256" key="7">
    <source>
        <dbReference type="SAM" id="Phobius"/>
    </source>
</evidence>
<keyword evidence="5" id="KW-1015">Disulfide bond</keyword>
<dbReference type="AlphaFoldDB" id="A0A482WI82"/>
<evidence type="ECO:0008006" key="12">
    <source>
        <dbReference type="Google" id="ProtNLM"/>
    </source>
</evidence>
<dbReference type="SMART" id="SM00408">
    <property type="entry name" value="IGc2"/>
    <property type="match status" value="4"/>
</dbReference>
<dbReference type="SMART" id="SM00060">
    <property type="entry name" value="FN3"/>
    <property type="match status" value="1"/>
</dbReference>
<evidence type="ECO:0000256" key="6">
    <source>
        <dbReference type="SAM" id="MobiDB-lite"/>
    </source>
</evidence>
<dbReference type="InterPro" id="IPR007110">
    <property type="entry name" value="Ig-like_dom"/>
</dbReference>
<comment type="subcellular location">
    <subcellularLocation>
        <location evidence="1">Membrane</location>
        <topology evidence="1">Single-pass membrane protein</topology>
    </subcellularLocation>
</comment>
<evidence type="ECO:0000313" key="10">
    <source>
        <dbReference type="EMBL" id="RZF32972.1"/>
    </source>
</evidence>
<feature type="domain" description="Ig-like" evidence="8">
    <location>
        <begin position="331"/>
        <end position="423"/>
    </location>
</feature>
<dbReference type="InterPro" id="IPR003599">
    <property type="entry name" value="Ig_sub"/>
</dbReference>
<dbReference type="EMBL" id="QKKF02035404">
    <property type="protein sequence ID" value="RZF32972.1"/>
    <property type="molecule type" value="Genomic_DNA"/>
</dbReference>
<dbReference type="PROSITE" id="PS50835">
    <property type="entry name" value="IG_LIKE"/>
    <property type="match status" value="5"/>
</dbReference>
<proteinExistence type="predicted"/>
<feature type="region of interest" description="Disordered" evidence="6">
    <location>
        <begin position="667"/>
        <end position="705"/>
    </location>
</feature>
<keyword evidence="2 7" id="KW-0812">Transmembrane</keyword>
<dbReference type="InParanoid" id="A0A482WI82"/>
<evidence type="ECO:0000256" key="3">
    <source>
        <dbReference type="ARBA" id="ARBA00022989"/>
    </source>
</evidence>
<sequence>MTSSSNWSVSTDDAVSVLGFTAKLPCDITPPEKDDRPTLVLWFKEGDHVRPIYSYDRRGANEFRPKHWADESFLGQRAEFMAKETPTHLRLDRIRESDRGTYRCRVDFKKSPTRNSKVNLAVIIPPQRLSVLDEKGDHIQNYILGPYNEGASVNITCIASGGRPQPRVIWWQENNLLDDSWEVLSENRVKNVLWLEKLQRRHLKQVYTCQASNNEIVAPISSAVSLDLNLRPLWVKLLGENRPLSAGQAHEIKCEAVGARPQPQMSWWKGSTPLKKAKEEMSSDFNRTVSTLRFVPTMEDSGKILSCRASTPTIQDSMMEDGWKLNISHIPVVALAMGGSLNASGIKEGVDVYFECNIKSNPWVYRVTWRHNGEMLYNNRSVGMILSNQSLVLQSVSRASSGIYTCIASNQEGDGESNPLYLDVKFIPVCRPGQQKVIGVARGEIVRILCEVEANPPNIDFSWKFNSSRETIDIEPNHYTVEKTRSLFGFTPMTELDYGTLYCWGKNVLGKQKEPCIYTVIPAGKPDAVRNCSITNLTVDSLQIECMEGFDGGLSQEFFLELYDADSRLFISNTTSTVPWFFISDLSSGQNYEIIIYATNSKGVSDPTILQFTTLKASMRGLTSRDNPPLMLQLTPLISTLVGIVAALTLVALIIILIMRIRESSDDEKSHSKMSSEAVKESSESAESIEKNPDIIPQNNEYSDGEEKTFESFNTRLYPQHLGAEKSSIPKEELTYAELSHASSVYTNMLSQQPQHCIDPLQYSHLDSSLCHVTAETPLICTSARESTMVPIREGQPLQQCHWTPQQKQQQQQQQQHHVVTATRF</sequence>
<evidence type="ECO:0000256" key="5">
    <source>
        <dbReference type="ARBA" id="ARBA00023157"/>
    </source>
</evidence>
<feature type="domain" description="Ig-like" evidence="8">
    <location>
        <begin position="232"/>
        <end position="326"/>
    </location>
</feature>
<name>A0A482WI82_LAOST</name>
<dbReference type="Proteomes" id="UP000291343">
    <property type="component" value="Unassembled WGS sequence"/>
</dbReference>
<dbReference type="Pfam" id="PF08205">
    <property type="entry name" value="C2-set_2"/>
    <property type="match status" value="1"/>
</dbReference>
<keyword evidence="4 7" id="KW-0472">Membrane</keyword>
<protein>
    <recommendedName>
        <fullName evidence="12">Nephrin</fullName>
    </recommendedName>
</protein>
<dbReference type="PROSITE" id="PS50853">
    <property type="entry name" value="FN3"/>
    <property type="match status" value="1"/>
</dbReference>
<feature type="domain" description="Ig-like" evidence="8">
    <location>
        <begin position="432"/>
        <end position="503"/>
    </location>
</feature>